<evidence type="ECO:0000256" key="12">
    <source>
        <dbReference type="ARBA" id="ARBA00044330"/>
    </source>
</evidence>
<comment type="similarity">
    <text evidence="9">Belongs to the glycosyltransferase 9 family.</text>
</comment>
<sequence>MKILIVKTSALGDVIQCFPSLDFLHNLLPDAEIDWIVEKPFAELLKAHPYVHHVYEVETKKWKHSPLRAQNWKAAYSTFKMLREKTYDLAIDFQGNLKSGLLIGSTKSRVKVGYSRATAPEWPNSLFISQRVEVDRSLPIAEQYLTLASASFPDRAAKGSASVKLRVTEDENAWIDRQLCRGSKMMICPGSNWENKKLATETWQAFLKKVVKEHGPNFYFVWGSPEEKREVEALKQAVSGVILPRMTLPVWQQMMDRMDVVLSVDSSALHLAATTKTRTYSFFGPSSPQVYKPEGEQHGFFQGSCPYGQSFTKRCPRLRSCSSGACLKSAFADVLYDEFSRWLRRVMNEAR</sequence>
<dbReference type="PANTHER" id="PTHR30160">
    <property type="entry name" value="TETRAACYLDISACCHARIDE 4'-KINASE-RELATED"/>
    <property type="match status" value="1"/>
</dbReference>
<evidence type="ECO:0000256" key="7">
    <source>
        <dbReference type="ARBA" id="ARBA00022985"/>
    </source>
</evidence>
<gene>
    <name evidence="14" type="primary">waaC</name>
    <name evidence="14" type="ordered locus">SNE_A08560</name>
</gene>
<dbReference type="GO" id="GO:0009244">
    <property type="term" value="P:lipopolysaccharide core region biosynthetic process"/>
    <property type="evidence" value="ECO:0007669"/>
    <property type="project" value="InterPro"/>
</dbReference>
<dbReference type="RefSeq" id="WP_013943200.1">
    <property type="nucleotide sequence ID" value="NC_015713.1"/>
</dbReference>
<protein>
    <recommendedName>
        <fullName evidence="11">Lipopolysaccharide heptosyltransferase 1</fullName>
        <ecNumber evidence="10">2.4.99.23</ecNumber>
    </recommendedName>
    <alternativeName>
        <fullName evidence="12">ADP-heptose:lipopolysaccharide heptosyltransferase I</fullName>
    </alternativeName>
</protein>
<dbReference type="GO" id="GO:0005829">
    <property type="term" value="C:cytosol"/>
    <property type="evidence" value="ECO:0007669"/>
    <property type="project" value="TreeGrafter"/>
</dbReference>
<dbReference type="NCBIfam" id="TIGR02193">
    <property type="entry name" value="heptsyl_trn_I"/>
    <property type="match status" value="1"/>
</dbReference>
<comment type="pathway">
    <text evidence="2">Bacterial outer membrane biogenesis; LPS core biosynthesis.</text>
</comment>
<dbReference type="eggNOG" id="COG0859">
    <property type="taxonomic scope" value="Bacteria"/>
</dbReference>
<reference evidence="14 15" key="2">
    <citation type="journal article" date="2011" name="Mol. Biol. Evol.">
        <title>Unity in variety--the pan-genome of the Chlamydiae.</title>
        <authorList>
            <person name="Collingro A."/>
            <person name="Tischler P."/>
            <person name="Weinmaier T."/>
            <person name="Penz T."/>
            <person name="Heinz E."/>
            <person name="Brunham R.C."/>
            <person name="Read T.D."/>
            <person name="Bavoil P.M."/>
            <person name="Sachse K."/>
            <person name="Kahane S."/>
            <person name="Friedman M.G."/>
            <person name="Rattei T."/>
            <person name="Myers G.S."/>
            <person name="Horn M."/>
        </authorList>
    </citation>
    <scope>NUCLEOTIDE SEQUENCE [LARGE SCALE GENOMIC DNA]</scope>
    <source>
        <strain evidence="15">ATCC VR-1471 / Z</strain>
    </source>
</reference>
<comment type="catalytic activity">
    <reaction evidence="13">
        <text>an alpha-Kdo-(2-&gt;4)-alpha-Kdo-(2-&gt;6)-lipid A + ADP-L-glycero-beta-D-manno-heptose = an L-alpha-D-Hep-(1-&gt;5)-[alpha-Kdo-(2-&gt;4)]-alpha-Kdo-(2-&gt;6)-lipid A + ADP + H(+)</text>
        <dbReference type="Rhea" id="RHEA:74067"/>
        <dbReference type="ChEBI" id="CHEBI:15378"/>
        <dbReference type="ChEBI" id="CHEBI:61506"/>
        <dbReference type="ChEBI" id="CHEBI:176431"/>
        <dbReference type="ChEBI" id="CHEBI:193068"/>
        <dbReference type="ChEBI" id="CHEBI:456216"/>
        <dbReference type="EC" id="2.4.99.23"/>
    </reaction>
</comment>
<dbReference type="EMBL" id="FR872582">
    <property type="protein sequence ID" value="CCB88733.1"/>
    <property type="molecule type" value="Genomic_DNA"/>
</dbReference>
<evidence type="ECO:0000313" key="14">
    <source>
        <dbReference type="EMBL" id="CCB88733.1"/>
    </source>
</evidence>
<keyword evidence="6 14" id="KW-0808">Transferase</keyword>
<dbReference type="CDD" id="cd03789">
    <property type="entry name" value="GT9_LPS_heptosyltransferase"/>
    <property type="match status" value="1"/>
</dbReference>
<name>F8L7K0_SIMNZ</name>
<evidence type="ECO:0000256" key="10">
    <source>
        <dbReference type="ARBA" id="ARBA00044041"/>
    </source>
</evidence>
<dbReference type="Proteomes" id="UP000000496">
    <property type="component" value="Chromosome gsn.131"/>
</dbReference>
<evidence type="ECO:0000256" key="13">
    <source>
        <dbReference type="ARBA" id="ARBA00049201"/>
    </source>
</evidence>
<evidence type="ECO:0000256" key="5">
    <source>
        <dbReference type="ARBA" id="ARBA00022676"/>
    </source>
</evidence>
<keyword evidence="8" id="KW-0472">Membrane</keyword>
<dbReference type="EC" id="2.4.99.23" evidence="10"/>
<dbReference type="KEGG" id="sng:SNE_A08560"/>
<dbReference type="AlphaFoldDB" id="F8L7K0"/>
<dbReference type="GO" id="GO:0005886">
    <property type="term" value="C:plasma membrane"/>
    <property type="evidence" value="ECO:0007669"/>
    <property type="project" value="UniProtKB-SubCell"/>
</dbReference>
<dbReference type="InterPro" id="IPR011908">
    <property type="entry name" value="LipoPS_heptosylTferase-I"/>
</dbReference>
<dbReference type="InterPro" id="IPR051199">
    <property type="entry name" value="LPS_LOS_Heptosyltrfase"/>
</dbReference>
<evidence type="ECO:0000313" key="15">
    <source>
        <dbReference type="Proteomes" id="UP000000496"/>
    </source>
</evidence>
<dbReference type="PANTHER" id="PTHR30160:SF19">
    <property type="entry name" value="LIPOPOLYSACCHARIDE HEPTOSYLTRANSFERASE 1"/>
    <property type="match status" value="1"/>
</dbReference>
<organism evidence="14 15">
    <name type="scientific">Simkania negevensis (strain ATCC VR-1471 / DSM 27360 / Z)</name>
    <dbReference type="NCBI Taxonomy" id="331113"/>
    <lineage>
        <taxon>Bacteria</taxon>
        <taxon>Pseudomonadati</taxon>
        <taxon>Chlamydiota</taxon>
        <taxon>Chlamydiia</taxon>
        <taxon>Parachlamydiales</taxon>
        <taxon>Simkaniaceae</taxon>
        <taxon>Simkania</taxon>
    </lineage>
</organism>
<evidence type="ECO:0000256" key="4">
    <source>
        <dbReference type="ARBA" id="ARBA00022519"/>
    </source>
</evidence>
<dbReference type="OrthoDB" id="9797795at2"/>
<evidence type="ECO:0000256" key="3">
    <source>
        <dbReference type="ARBA" id="ARBA00022475"/>
    </source>
</evidence>
<evidence type="ECO:0000256" key="8">
    <source>
        <dbReference type="ARBA" id="ARBA00023136"/>
    </source>
</evidence>
<keyword evidence="7" id="KW-0448">Lipopolysaccharide biosynthesis</keyword>
<dbReference type="Gene3D" id="3.40.50.2000">
    <property type="entry name" value="Glycogen Phosphorylase B"/>
    <property type="match status" value="2"/>
</dbReference>
<dbReference type="Pfam" id="PF01075">
    <property type="entry name" value="Glyco_transf_9"/>
    <property type="match status" value="1"/>
</dbReference>
<reference key="1">
    <citation type="journal article" date="2011" name="Mol. Biol. Evol.">
        <title>Unity in variety -- the pan-genome of the Chlamydiae.</title>
        <authorList>
            <person name="Collingro A."/>
            <person name="Tischler P."/>
            <person name="Weinmaier T."/>
            <person name="Penz T."/>
            <person name="Heinz E."/>
            <person name="Brunham R.C."/>
            <person name="Read T.D."/>
            <person name="Bavoil P.M."/>
            <person name="Sachse K."/>
            <person name="Kahane S."/>
            <person name="Friedman M.G."/>
            <person name="Rattei T."/>
            <person name="Myers G.S.A."/>
            <person name="Horn M."/>
        </authorList>
    </citation>
    <scope>NUCLEOTIDE SEQUENCE</scope>
    <source>
        <strain>Z</strain>
    </source>
</reference>
<accession>F8L7K0</accession>
<dbReference type="SUPFAM" id="SSF53756">
    <property type="entry name" value="UDP-Glycosyltransferase/glycogen phosphorylase"/>
    <property type="match status" value="1"/>
</dbReference>
<evidence type="ECO:0000256" key="1">
    <source>
        <dbReference type="ARBA" id="ARBA00004515"/>
    </source>
</evidence>
<dbReference type="InterPro" id="IPR002201">
    <property type="entry name" value="Glyco_trans_9"/>
</dbReference>
<evidence type="ECO:0000256" key="9">
    <source>
        <dbReference type="ARBA" id="ARBA00043995"/>
    </source>
</evidence>
<comment type="subcellular location">
    <subcellularLocation>
        <location evidence="1">Cell inner membrane</location>
        <topology evidence="1">Peripheral membrane protein</topology>
        <orientation evidence="1">Cytoplasmic side</orientation>
    </subcellularLocation>
</comment>
<keyword evidence="4" id="KW-0997">Cell inner membrane</keyword>
<evidence type="ECO:0000256" key="2">
    <source>
        <dbReference type="ARBA" id="ARBA00004713"/>
    </source>
</evidence>
<dbReference type="GO" id="GO:0008713">
    <property type="term" value="F:ADP-heptose-lipopolysaccharide heptosyltransferase activity"/>
    <property type="evidence" value="ECO:0007669"/>
    <property type="project" value="TreeGrafter"/>
</dbReference>
<keyword evidence="3" id="KW-1003">Cell membrane</keyword>
<evidence type="ECO:0000256" key="11">
    <source>
        <dbReference type="ARBA" id="ARBA00044190"/>
    </source>
</evidence>
<keyword evidence="15" id="KW-1185">Reference proteome</keyword>
<dbReference type="STRING" id="331113.SNE_A08560"/>
<dbReference type="HOGENOM" id="CLU_038371_6_0_0"/>
<keyword evidence="5" id="KW-0328">Glycosyltransferase</keyword>
<proteinExistence type="inferred from homology"/>
<evidence type="ECO:0000256" key="6">
    <source>
        <dbReference type="ARBA" id="ARBA00022679"/>
    </source>
</evidence>